<protein>
    <recommendedName>
        <fullName evidence="5">Inositol oxygenase</fullName>
        <ecNumber evidence="4">1.13.99.1</ecNumber>
    </recommendedName>
    <alternativeName>
        <fullName evidence="10">Myo-inositol oxygenase</fullName>
    </alternativeName>
</protein>
<dbReference type="GO" id="GO:0005506">
    <property type="term" value="F:iron ion binding"/>
    <property type="evidence" value="ECO:0007669"/>
    <property type="project" value="InterPro"/>
</dbReference>
<dbReference type="InterPro" id="IPR007828">
    <property type="entry name" value="Inositol_oxygenase"/>
</dbReference>
<feature type="binding site" evidence="12">
    <location>
        <position position="326"/>
    </location>
    <ligand>
        <name>Fe cation</name>
        <dbReference type="ChEBI" id="CHEBI:24875"/>
        <label>1</label>
    </ligand>
</feature>
<dbReference type="GO" id="GO:0005737">
    <property type="term" value="C:cytoplasm"/>
    <property type="evidence" value="ECO:0007669"/>
    <property type="project" value="UniProtKB-SubCell"/>
</dbReference>
<evidence type="ECO:0000256" key="9">
    <source>
        <dbReference type="ARBA" id="ARBA00023004"/>
    </source>
</evidence>
<name>A0A7J6NQ07_PEROL</name>
<feature type="binding site" evidence="12">
    <location>
        <position position="300"/>
    </location>
    <ligand>
        <name>Fe cation</name>
        <dbReference type="ChEBI" id="CHEBI:24875"/>
        <label>1</label>
    </ligand>
</feature>
<feature type="coiled-coil region" evidence="13">
    <location>
        <begin position="599"/>
        <end position="626"/>
    </location>
</feature>
<dbReference type="GO" id="GO:0050113">
    <property type="term" value="F:inositol oxygenase activity"/>
    <property type="evidence" value="ECO:0007669"/>
    <property type="project" value="UniProtKB-EC"/>
</dbReference>
<evidence type="ECO:0000256" key="7">
    <source>
        <dbReference type="ARBA" id="ARBA00022723"/>
    </source>
</evidence>
<dbReference type="EMBL" id="JABANP010000242">
    <property type="protein sequence ID" value="KAF4685913.1"/>
    <property type="molecule type" value="Genomic_DNA"/>
</dbReference>
<dbReference type="Gene3D" id="1.10.3210.10">
    <property type="entry name" value="Hypothetical protein af1432"/>
    <property type="match status" value="1"/>
</dbReference>
<evidence type="ECO:0000256" key="4">
    <source>
        <dbReference type="ARBA" id="ARBA00011919"/>
    </source>
</evidence>
<feature type="binding site" evidence="12">
    <location>
        <position position="423"/>
    </location>
    <ligand>
        <name>Fe cation</name>
        <dbReference type="ChEBI" id="CHEBI:24875"/>
        <label>1</label>
    </ligand>
</feature>
<dbReference type="Gene3D" id="3.90.1410.10">
    <property type="entry name" value="set domain protein methyltransferase, domain 1"/>
    <property type="match status" value="1"/>
</dbReference>
<dbReference type="Pfam" id="PF05153">
    <property type="entry name" value="MIOX"/>
    <property type="match status" value="1"/>
</dbReference>
<sequence>MTGSGDELFCNHNVGAELTAVVKERGQGAMGDRLSSVADQSGPGANWGESINKPCHFHHFEEFADGAVRAQRPIYIESAVVAFEGGDSPSAVSLLQRASTMGSLKAFTELALIVDPWQNHQLMPVAQYVDNTFREQRGISDECAATRKFTHCCAGNAVLAAVRGQLCYGPPMEDGSGRKCCLVLRRDVLDTLPPVVAARIHSLTCSETSTGFTEAFQKIWEEGIVGGQYPSYRNRMLKISESIDVGHREMSIEDVLRKRREHAGTVIFGSNITMWQVVEKLALTVDRSDAALGTTSQFVHSLQVYEAMLANNKTEEWYLLLGILHDVGKTLSLTGEDDLYVDGSNLILSCPAEHAGLDACVVTYSHDEFGYQKFLECCPGVDLPEEFLYGVRYHSLHSVDPRWLSEKDVQNFAWLFDDFTVYDHGTKNGLNTPPLEVGSTWISLCNRFIPTHCNSSNGNHNLVLPRMSFSPPSLKSQTSLVPQIEGIGDAVDEAAPEGEARSIGEFPEAEVVSPGKPRGAIFYGPASYGGNDFWLKQKIRDLQRTVETEVVSTGVCVTFSANNSAAYRAKRKRRCIERVKRDILASYDEFFDGLERSFMRSQRNENKRLLSQVQQLKADNASLQLMVALLNTLRSDTYGGYVGARVKSVPGLSKEERGLFARKKFAKGDVVMQIPRTAWYSQADIPTALASVIGISRLQRASPEVQRVGMGLGLLYEVTALSSNDTKGWLHNRLGKSRVTDKELLKQWFNSLPDSFDSIVRFNTNQSALLFGPALEELRRLEKFLVTCRSLAAVMPSMFGIESMESEAAQLHIETLARWAWGRHFVAHRCEELTMDYGLKSNLQFLIFGGFSIPGNHLGCVGLDSDWDRMVKCSRSAQYATESDTSHLKQLWSSGALDHLPSDLSSLDARVDITAMEADSDPLSSKLLDVVRQELEAAIAWRDKAEALFQHSSSAGTSDQYTLLASEADERAFVSDVGANESFELPICLPRRAQYNYDPSVDQLYVYDSNRDFLLVLNLASEVPRVTTVRIGDVGFSSRLSCCGGKVFICCLLEDGRVSLAMVEIDEKRKSSHQLLLWTSERRVTARKLHDFVASDEANGVFTFAVMAGYSVVKVRLGLHGHSASIPREETWSQFPIAALFLTHVLHIRLLTAELMLVVTASDSTRTSSLVLLEYHNEKWFVREGDPTLRVASPTHLSVGADLVVHTAHAVQPEGKMALSAFCCTWE</sequence>
<comment type="catalytic activity">
    <reaction evidence="11">
        <text>myo-inositol + O2 = D-glucuronate + H2O + H(+)</text>
        <dbReference type="Rhea" id="RHEA:23696"/>
        <dbReference type="ChEBI" id="CHEBI:15377"/>
        <dbReference type="ChEBI" id="CHEBI:15378"/>
        <dbReference type="ChEBI" id="CHEBI:15379"/>
        <dbReference type="ChEBI" id="CHEBI:17268"/>
        <dbReference type="ChEBI" id="CHEBI:58720"/>
        <dbReference type="EC" id="1.13.99.1"/>
    </reaction>
</comment>
<evidence type="ECO:0000256" key="2">
    <source>
        <dbReference type="ARBA" id="ARBA00005167"/>
    </source>
</evidence>
<dbReference type="GO" id="GO:0019310">
    <property type="term" value="P:inositol catabolic process"/>
    <property type="evidence" value="ECO:0007669"/>
    <property type="project" value="InterPro"/>
</dbReference>
<evidence type="ECO:0000256" key="8">
    <source>
        <dbReference type="ARBA" id="ARBA00023002"/>
    </source>
</evidence>
<comment type="pathway">
    <text evidence="2">Polyol metabolism; myo-inositol degradation into D-glucuronate; D-glucuronate from myo-inositol: step 1/1.</text>
</comment>
<proteinExistence type="inferred from homology"/>
<reference evidence="14 15" key="1">
    <citation type="submission" date="2020-04" db="EMBL/GenBank/DDBJ databases">
        <title>Perkinsus olseni comparative genomics.</title>
        <authorList>
            <person name="Bogema D.R."/>
        </authorList>
    </citation>
    <scope>NUCLEOTIDE SEQUENCE [LARGE SCALE GENOMIC DNA]</scope>
    <source>
        <strain evidence="14">00978-12</strain>
    </source>
</reference>
<gene>
    <name evidence="14" type="primary">MIOX1</name>
    <name evidence="14" type="ORF">FOZ60_005934</name>
</gene>
<keyword evidence="6" id="KW-0963">Cytoplasm</keyword>
<feature type="binding site" evidence="12">
    <location>
        <position position="394"/>
    </location>
    <ligand>
        <name>Fe cation</name>
        <dbReference type="ChEBI" id="CHEBI:24875"/>
        <label>1</label>
    </ligand>
</feature>
<dbReference type="PANTHER" id="PTHR12588">
    <property type="entry name" value="MYOINOSITOL OXYGENASE"/>
    <property type="match status" value="1"/>
</dbReference>
<keyword evidence="8" id="KW-0560">Oxidoreductase</keyword>
<comment type="similarity">
    <text evidence="3">Belongs to the myo-inositol oxygenase family.</text>
</comment>
<comment type="cofactor">
    <cofactor evidence="12">
        <name>Fe cation</name>
        <dbReference type="ChEBI" id="CHEBI:24875"/>
    </cofactor>
    <text evidence="12">Binds 2 iron ions per subunit.</text>
</comment>
<dbReference type="EC" id="1.13.99.1" evidence="4"/>
<evidence type="ECO:0000256" key="10">
    <source>
        <dbReference type="ARBA" id="ARBA00029668"/>
    </source>
</evidence>
<evidence type="ECO:0000256" key="1">
    <source>
        <dbReference type="ARBA" id="ARBA00004496"/>
    </source>
</evidence>
<keyword evidence="7 12" id="KW-0479">Metal-binding</keyword>
<evidence type="ECO:0000256" key="12">
    <source>
        <dbReference type="PIRSR" id="PIRSR607828-2"/>
    </source>
</evidence>
<comment type="subcellular location">
    <subcellularLocation>
        <location evidence="1">Cytoplasm</location>
    </subcellularLocation>
</comment>
<feature type="binding site" evidence="12">
    <location>
        <position position="325"/>
    </location>
    <ligand>
        <name>Fe cation</name>
        <dbReference type="ChEBI" id="CHEBI:24875"/>
        <label>1</label>
    </ligand>
</feature>
<accession>A0A7J6NQ07</accession>
<evidence type="ECO:0000256" key="3">
    <source>
        <dbReference type="ARBA" id="ARBA00005286"/>
    </source>
</evidence>
<dbReference type="AlphaFoldDB" id="A0A7J6NQ07"/>
<dbReference type="PANTHER" id="PTHR12588:SF0">
    <property type="entry name" value="INOSITOL OXYGENASE"/>
    <property type="match status" value="1"/>
</dbReference>
<dbReference type="InterPro" id="IPR046341">
    <property type="entry name" value="SET_dom_sf"/>
</dbReference>
<evidence type="ECO:0000256" key="6">
    <source>
        <dbReference type="ARBA" id="ARBA00022490"/>
    </source>
</evidence>
<evidence type="ECO:0000256" key="5">
    <source>
        <dbReference type="ARBA" id="ARBA00019269"/>
    </source>
</evidence>
<comment type="caution">
    <text evidence="14">The sequence shown here is derived from an EMBL/GenBank/DDBJ whole genome shotgun (WGS) entry which is preliminary data.</text>
</comment>
<dbReference type="UniPathway" id="UPA00111">
    <property type="reaction ID" value="UER00527"/>
</dbReference>
<dbReference type="Proteomes" id="UP000541610">
    <property type="component" value="Unassembled WGS sequence"/>
</dbReference>
<dbReference type="SUPFAM" id="SSF82199">
    <property type="entry name" value="SET domain"/>
    <property type="match status" value="1"/>
</dbReference>
<dbReference type="SUPFAM" id="SSF109604">
    <property type="entry name" value="HD-domain/PDEase-like"/>
    <property type="match status" value="1"/>
</dbReference>
<keyword evidence="9 12" id="KW-0408">Iron</keyword>
<dbReference type="OrthoDB" id="441812at2759"/>
<evidence type="ECO:0000313" key="14">
    <source>
        <dbReference type="EMBL" id="KAF4685913.1"/>
    </source>
</evidence>
<evidence type="ECO:0000256" key="13">
    <source>
        <dbReference type="SAM" id="Coils"/>
    </source>
</evidence>
<feature type="binding site" evidence="12">
    <location>
        <position position="366"/>
    </location>
    <ligand>
        <name>Fe cation</name>
        <dbReference type="ChEBI" id="CHEBI:24875"/>
        <label>1</label>
    </ligand>
</feature>
<evidence type="ECO:0000256" key="11">
    <source>
        <dbReference type="ARBA" id="ARBA00048271"/>
    </source>
</evidence>
<organism evidence="14 15">
    <name type="scientific">Perkinsus olseni</name>
    <name type="common">Perkinsus atlanticus</name>
    <dbReference type="NCBI Taxonomy" id="32597"/>
    <lineage>
        <taxon>Eukaryota</taxon>
        <taxon>Sar</taxon>
        <taxon>Alveolata</taxon>
        <taxon>Perkinsozoa</taxon>
        <taxon>Perkinsea</taxon>
        <taxon>Perkinsida</taxon>
        <taxon>Perkinsidae</taxon>
        <taxon>Perkinsus</taxon>
    </lineage>
</organism>
<evidence type="ECO:0000313" key="15">
    <source>
        <dbReference type="Proteomes" id="UP000541610"/>
    </source>
</evidence>
<keyword evidence="13" id="KW-0175">Coiled coil</keyword>